<name>A0ABD3QQ43_9STRA</name>
<feature type="region of interest" description="Disordered" evidence="1">
    <location>
        <begin position="1"/>
        <end position="20"/>
    </location>
</feature>
<evidence type="ECO:0000256" key="1">
    <source>
        <dbReference type="SAM" id="MobiDB-lite"/>
    </source>
</evidence>
<evidence type="ECO:0000313" key="2">
    <source>
        <dbReference type="EMBL" id="KAL3802510.1"/>
    </source>
</evidence>
<accession>A0ABD3QQ43</accession>
<comment type="caution">
    <text evidence="2">The sequence shown here is derived from an EMBL/GenBank/DDBJ whole genome shotgun (WGS) entry which is preliminary data.</text>
</comment>
<gene>
    <name evidence="2" type="ORF">HJC23_012529</name>
</gene>
<dbReference type="Proteomes" id="UP001516023">
    <property type="component" value="Unassembled WGS sequence"/>
</dbReference>
<evidence type="ECO:0000313" key="3">
    <source>
        <dbReference type="Proteomes" id="UP001516023"/>
    </source>
</evidence>
<organism evidence="2 3">
    <name type="scientific">Cyclotella cryptica</name>
    <dbReference type="NCBI Taxonomy" id="29204"/>
    <lineage>
        <taxon>Eukaryota</taxon>
        <taxon>Sar</taxon>
        <taxon>Stramenopiles</taxon>
        <taxon>Ochrophyta</taxon>
        <taxon>Bacillariophyta</taxon>
        <taxon>Coscinodiscophyceae</taxon>
        <taxon>Thalassiosirophycidae</taxon>
        <taxon>Stephanodiscales</taxon>
        <taxon>Stephanodiscaceae</taxon>
        <taxon>Cyclotella</taxon>
    </lineage>
</organism>
<proteinExistence type="predicted"/>
<dbReference type="EMBL" id="JABMIG020000019">
    <property type="protein sequence ID" value="KAL3802510.1"/>
    <property type="molecule type" value="Genomic_DNA"/>
</dbReference>
<sequence>MKGKTMDTHSPRHPIYSPSQQYARRSLSSIPVEDLPPLPFTCGHRPSHYLQCLSYAKHGRPTVDGHSRSTQAGNLSQSNMIKVKSPTLSASSFSYRHVNESPKTPRVSFISSQQNRNFNSNCQQEGQTRVINLPWTDVSGCAAAYTGEVNALIQPHGLGHLQYQNGTVHISVWCNGMPARPPPEIVLSAEEAVRVKTLPERELDLGDIALPSEIQNTSPQEAHDAASSLPVHSFAFVLRSSGQWTYAIVADRPVLTGPDASIRFVINKKGSTKIFKKKHWGMYIRLVRNSNANACDKHVQGEKCDVSGGMRKEQGEKVQTRESFQRLDSFQKAVRRISMDLSIRTKDQWG</sequence>
<protein>
    <submittedName>
        <fullName evidence="2">Uncharacterized protein</fullName>
    </submittedName>
</protein>
<reference evidence="2 3" key="1">
    <citation type="journal article" date="2020" name="G3 (Bethesda)">
        <title>Improved Reference Genome for Cyclotella cryptica CCMP332, a Model for Cell Wall Morphogenesis, Salinity Adaptation, and Lipid Production in Diatoms (Bacillariophyta).</title>
        <authorList>
            <person name="Roberts W.R."/>
            <person name="Downey K.M."/>
            <person name="Ruck E.C."/>
            <person name="Traller J.C."/>
            <person name="Alverson A.J."/>
        </authorList>
    </citation>
    <scope>NUCLEOTIDE SEQUENCE [LARGE SCALE GENOMIC DNA]</scope>
    <source>
        <strain evidence="2 3">CCMP332</strain>
    </source>
</reference>
<dbReference type="AlphaFoldDB" id="A0ABD3QQ43"/>
<feature type="compositionally biased region" description="Basic and acidic residues" evidence="1">
    <location>
        <begin position="1"/>
        <end position="10"/>
    </location>
</feature>
<keyword evidence="3" id="KW-1185">Reference proteome</keyword>